<dbReference type="GeneID" id="98160016"/>
<dbReference type="Proteomes" id="UP001610444">
    <property type="component" value="Unassembled WGS sequence"/>
</dbReference>
<evidence type="ECO:0008006" key="4">
    <source>
        <dbReference type="Google" id="ProtNLM"/>
    </source>
</evidence>
<keyword evidence="3" id="KW-1185">Reference proteome</keyword>
<evidence type="ECO:0000256" key="1">
    <source>
        <dbReference type="SAM" id="MobiDB-lite"/>
    </source>
</evidence>
<evidence type="ECO:0000313" key="2">
    <source>
        <dbReference type="EMBL" id="KAL2855678.1"/>
    </source>
</evidence>
<organism evidence="2 3">
    <name type="scientific">Aspergillus pseudodeflectus</name>
    <dbReference type="NCBI Taxonomy" id="176178"/>
    <lineage>
        <taxon>Eukaryota</taxon>
        <taxon>Fungi</taxon>
        <taxon>Dikarya</taxon>
        <taxon>Ascomycota</taxon>
        <taxon>Pezizomycotina</taxon>
        <taxon>Eurotiomycetes</taxon>
        <taxon>Eurotiomycetidae</taxon>
        <taxon>Eurotiales</taxon>
        <taxon>Aspergillaceae</taxon>
        <taxon>Aspergillus</taxon>
        <taxon>Aspergillus subgen. Nidulantes</taxon>
    </lineage>
</organism>
<dbReference type="EMBL" id="JBFXLR010000009">
    <property type="protein sequence ID" value="KAL2855678.1"/>
    <property type="molecule type" value="Genomic_DNA"/>
</dbReference>
<dbReference type="PANTHER" id="PTHR47431">
    <property type="entry name" value="ZN(II)2CYS6 TRANSCRIPTION FACTOR (EUROFUNG)-RELATED"/>
    <property type="match status" value="1"/>
</dbReference>
<name>A0ABR4KTS5_9EURO</name>
<feature type="compositionally biased region" description="Polar residues" evidence="1">
    <location>
        <begin position="47"/>
        <end position="62"/>
    </location>
</feature>
<feature type="region of interest" description="Disordered" evidence="1">
    <location>
        <begin position="1"/>
        <end position="62"/>
    </location>
</feature>
<proteinExistence type="predicted"/>
<dbReference type="PANTHER" id="PTHR47431:SF5">
    <property type="entry name" value="ZN(II)2CYS6 TRANSCRIPTION FACTOR (EUROFUNG)"/>
    <property type="match status" value="1"/>
</dbReference>
<dbReference type="RefSeq" id="XP_070902085.1">
    <property type="nucleotide sequence ID" value="XM_071044852.1"/>
</dbReference>
<evidence type="ECO:0000313" key="3">
    <source>
        <dbReference type="Proteomes" id="UP001610444"/>
    </source>
</evidence>
<dbReference type="CDD" id="cd12148">
    <property type="entry name" value="fungal_TF_MHR"/>
    <property type="match status" value="1"/>
</dbReference>
<sequence length="645" mass="71361">MGCHASRPSRKSDGSDAPPKQEPADVLWQEPRKVAPTVMEPYDSRPLLNSTEPNNSSLNSGTAFVSLSTGERREPTVRTLPAFSFVNGGLMGPSSPPALESAQPSAKGPAYLNTLAIRAYRCERDLINAYYIYIHPYLPLLPPPTFPQYEDCFAEVAPISYEADQSILPFWPESPLALAISALLVLIPLPKDPDPLSESATIIRRSFAQLYVRSAEHALESNSDHHRNTHISSYASTYTFHPSSLLHPNIFANLEPILALLVLTVYDYCQSGNRKQMRSRAHQALTAAMDLSLHALSADAVDAQRRAWWMTMYLASQASITNHSAPIMLIHDVRITTPYPEFCNRRETWELLMEAQNALMRVGTIAKELSKKRNRTNLSRTTADDIRRLDSTVLALGAKLDTSSYSVENEGAEASAARNLWMISLLFVHTARIKLHRFIAFGDSPLLLEKTSDLRTATLSNFSTTSPTPSQPWTLDVDSSFPFTAQESTDICLRSALVLSRTIRNLPPPKPHYSDGPSTSMISANHTENPVASLTGSHVYPRSLPYLSCCTMQSCYVLSMLLRRLRSCLCTRDLSACYYLLRCAQPGTEIQDAERAIEEMRNGIGSLYAALKADSVFEGVVDMARDVESIYTAYFPGAGGSNISI</sequence>
<protein>
    <recommendedName>
        <fullName evidence="4">Transcription factor domain-containing protein</fullName>
    </recommendedName>
</protein>
<gene>
    <name evidence="2" type="ORF">BJX68DRAFT_264032</name>
</gene>
<reference evidence="2 3" key="1">
    <citation type="submission" date="2024-07" db="EMBL/GenBank/DDBJ databases">
        <title>Section-level genome sequencing and comparative genomics of Aspergillus sections Usti and Cavernicolus.</title>
        <authorList>
            <consortium name="Lawrence Berkeley National Laboratory"/>
            <person name="Nybo J.L."/>
            <person name="Vesth T.C."/>
            <person name="Theobald S."/>
            <person name="Frisvad J.C."/>
            <person name="Larsen T.O."/>
            <person name="Kjaerboelling I."/>
            <person name="Rothschild-Mancinelli K."/>
            <person name="Lyhne E.K."/>
            <person name="Kogle M.E."/>
            <person name="Barry K."/>
            <person name="Clum A."/>
            <person name="Na H."/>
            <person name="Ledsgaard L."/>
            <person name="Lin J."/>
            <person name="Lipzen A."/>
            <person name="Kuo A."/>
            <person name="Riley R."/>
            <person name="Mondo S."/>
            <person name="LaButti K."/>
            <person name="Haridas S."/>
            <person name="Pangalinan J."/>
            <person name="Salamov A.A."/>
            <person name="Simmons B.A."/>
            <person name="Magnuson J.K."/>
            <person name="Chen J."/>
            <person name="Drula E."/>
            <person name="Henrissat B."/>
            <person name="Wiebenga A."/>
            <person name="Lubbers R.J."/>
            <person name="Gomes A.C."/>
            <person name="Macurrencykelacurrency M.R."/>
            <person name="Stajich J."/>
            <person name="Grigoriev I.V."/>
            <person name="Mortensen U.H."/>
            <person name="De vries R.P."/>
            <person name="Baker S.E."/>
            <person name="Andersen M.R."/>
        </authorList>
    </citation>
    <scope>NUCLEOTIDE SEQUENCE [LARGE SCALE GENOMIC DNA]</scope>
    <source>
        <strain evidence="2 3">CBS 756.74</strain>
    </source>
</reference>
<comment type="caution">
    <text evidence="2">The sequence shown here is derived from an EMBL/GenBank/DDBJ whole genome shotgun (WGS) entry which is preliminary data.</text>
</comment>
<accession>A0ABR4KTS5</accession>